<reference evidence="8" key="1">
    <citation type="submission" date="2021-01" db="EMBL/GenBank/DDBJ databases">
        <title>Whole genome shotgun sequence of Spirilliplanes yamanashiensis NBRC 15828.</title>
        <authorList>
            <person name="Komaki H."/>
            <person name="Tamura T."/>
        </authorList>
    </citation>
    <scope>NUCLEOTIDE SEQUENCE</scope>
    <source>
        <strain evidence="8">NBRC 15828</strain>
    </source>
</reference>
<dbReference type="InterPro" id="IPR003481">
    <property type="entry name" value="FliD_N"/>
</dbReference>
<organism evidence="8 9">
    <name type="scientific">Spirilliplanes yamanashiensis</name>
    <dbReference type="NCBI Taxonomy" id="42233"/>
    <lineage>
        <taxon>Bacteria</taxon>
        <taxon>Bacillati</taxon>
        <taxon>Actinomycetota</taxon>
        <taxon>Actinomycetes</taxon>
        <taxon>Micromonosporales</taxon>
        <taxon>Micromonosporaceae</taxon>
        <taxon>Spirilliplanes</taxon>
    </lineage>
</organism>
<sequence>MTSTIDGLVSGLSTSALISSLMQVEAAPQNLLKSKVTKQQTALTAYQGLNTKLAALETAAQNMQKLSTWRSVAPSSTSTSVTASATSSNSNQTGSVTFDVTQLATTQVSTVDAASPTTQIVKNNVQNLTVTVGGVATQVDVSADRTITGVAAAINNSGTGVKATLVTDSAGKTIMQLTGPKAGAANSFTITGLDTGYAMAPITAAADAKIKVGGATAGAYEVSSPTNTFTNLIQGTSITVSKVESGVTVGAETDVAAISNMMKALVEAANSALSEVKTKSASSTSTTGGKTTVTGGPLSGDYMVKQVADKILSSVSTGLDGYGSLSKFGVQLSRDGKLTFDEAKFKSAYTADPAALKTAASGFAAKVEKIADDQQTNVTNVVTSRTSVIKTLNDQISAWDIRLSSRQAALQKQFASLETSMGKMQSQSQWLAGQISSLG</sequence>
<keyword evidence="8" id="KW-0969">Cilium</keyword>
<proteinExistence type="inferred from homology"/>
<feature type="domain" description="Flagellar hook-associated protein 2 C-terminal" evidence="7">
    <location>
        <begin position="205"/>
        <end position="426"/>
    </location>
</feature>
<keyword evidence="3" id="KW-0175">Coiled coil</keyword>
<comment type="subcellular location">
    <subcellularLocation>
        <location evidence="5">Secreted</location>
    </subcellularLocation>
    <subcellularLocation>
        <location evidence="5">Bacterial flagellum</location>
    </subcellularLocation>
</comment>
<dbReference type="PANTHER" id="PTHR30288">
    <property type="entry name" value="FLAGELLAR CAP/ASSEMBLY PROTEIN FLID"/>
    <property type="match status" value="1"/>
</dbReference>
<comment type="similarity">
    <text evidence="1 5">Belongs to the FliD family.</text>
</comment>
<dbReference type="EMBL" id="BOOY01000008">
    <property type="protein sequence ID" value="GIJ02024.1"/>
    <property type="molecule type" value="Genomic_DNA"/>
</dbReference>
<evidence type="ECO:0000256" key="3">
    <source>
        <dbReference type="ARBA" id="ARBA00023054"/>
    </source>
</evidence>
<evidence type="ECO:0000313" key="8">
    <source>
        <dbReference type="EMBL" id="GIJ02024.1"/>
    </source>
</evidence>
<evidence type="ECO:0000259" key="6">
    <source>
        <dbReference type="Pfam" id="PF02465"/>
    </source>
</evidence>
<dbReference type="PANTHER" id="PTHR30288:SF0">
    <property type="entry name" value="FLAGELLAR HOOK-ASSOCIATED PROTEIN 2"/>
    <property type="match status" value="1"/>
</dbReference>
<dbReference type="GO" id="GO:0005576">
    <property type="term" value="C:extracellular region"/>
    <property type="evidence" value="ECO:0007669"/>
    <property type="project" value="UniProtKB-SubCell"/>
</dbReference>
<protein>
    <recommendedName>
        <fullName evidence="5">Flagellar hook-associated protein 2</fullName>
        <shortName evidence="5">HAP2</shortName>
    </recommendedName>
    <alternativeName>
        <fullName evidence="5">Flagellar cap protein</fullName>
    </alternativeName>
</protein>
<keyword evidence="9" id="KW-1185">Reference proteome</keyword>
<dbReference type="GO" id="GO:0009424">
    <property type="term" value="C:bacterial-type flagellum hook"/>
    <property type="evidence" value="ECO:0007669"/>
    <property type="project" value="UniProtKB-UniRule"/>
</dbReference>
<comment type="function">
    <text evidence="5">Required for morphogenesis and for the elongation of the flagellar filament by facilitating polymerization of the flagellin monomers at the tip of growing filament. Forms a capping structure, which prevents flagellin subunits (transported through the central channel of the flagellum) from leaking out without polymerization at the distal end.</text>
</comment>
<gene>
    <name evidence="8" type="primary">fliD</name>
    <name evidence="8" type="ORF">Sya03_13760</name>
</gene>
<accession>A0A8J4DI43</accession>
<evidence type="ECO:0000259" key="7">
    <source>
        <dbReference type="Pfam" id="PF07195"/>
    </source>
</evidence>
<dbReference type="GO" id="GO:0009421">
    <property type="term" value="C:bacterial-type flagellum filament cap"/>
    <property type="evidence" value="ECO:0007669"/>
    <property type="project" value="InterPro"/>
</dbReference>
<name>A0A8J4DI43_9ACTN</name>
<evidence type="ECO:0000313" key="9">
    <source>
        <dbReference type="Proteomes" id="UP000652013"/>
    </source>
</evidence>
<dbReference type="InterPro" id="IPR040026">
    <property type="entry name" value="FliD"/>
</dbReference>
<dbReference type="Pfam" id="PF02465">
    <property type="entry name" value="FliD_N"/>
    <property type="match status" value="1"/>
</dbReference>
<dbReference type="Pfam" id="PF07195">
    <property type="entry name" value="FliD_C"/>
    <property type="match status" value="1"/>
</dbReference>
<dbReference type="RefSeq" id="WP_203937353.1">
    <property type="nucleotide sequence ID" value="NZ_BAAAGJ010000016.1"/>
</dbReference>
<dbReference type="GO" id="GO:0071973">
    <property type="term" value="P:bacterial-type flagellum-dependent cell motility"/>
    <property type="evidence" value="ECO:0007669"/>
    <property type="project" value="TreeGrafter"/>
</dbReference>
<keyword evidence="5" id="KW-0964">Secreted</keyword>
<evidence type="ECO:0000256" key="4">
    <source>
        <dbReference type="ARBA" id="ARBA00023143"/>
    </source>
</evidence>
<feature type="domain" description="Flagellar hook-associated protein 2 N-terminal" evidence="6">
    <location>
        <begin position="10"/>
        <end position="107"/>
    </location>
</feature>
<dbReference type="AlphaFoldDB" id="A0A8J4DI43"/>
<keyword evidence="8" id="KW-0966">Cell projection</keyword>
<evidence type="ECO:0000256" key="1">
    <source>
        <dbReference type="ARBA" id="ARBA00009764"/>
    </source>
</evidence>
<dbReference type="GO" id="GO:0007155">
    <property type="term" value="P:cell adhesion"/>
    <property type="evidence" value="ECO:0007669"/>
    <property type="project" value="InterPro"/>
</dbReference>
<comment type="caution">
    <text evidence="8">The sequence shown here is derived from an EMBL/GenBank/DDBJ whole genome shotgun (WGS) entry which is preliminary data.</text>
</comment>
<keyword evidence="8" id="KW-0282">Flagellum</keyword>
<comment type="subunit">
    <text evidence="2 5">Homopentamer.</text>
</comment>
<evidence type="ECO:0000256" key="2">
    <source>
        <dbReference type="ARBA" id="ARBA00011255"/>
    </source>
</evidence>
<dbReference type="InterPro" id="IPR010809">
    <property type="entry name" value="FliD_C"/>
</dbReference>
<evidence type="ECO:0000256" key="5">
    <source>
        <dbReference type="RuleBase" id="RU362066"/>
    </source>
</evidence>
<dbReference type="Proteomes" id="UP000652013">
    <property type="component" value="Unassembled WGS sequence"/>
</dbReference>
<keyword evidence="4 5" id="KW-0975">Bacterial flagellum</keyword>